<keyword evidence="1" id="KW-0472">Membrane</keyword>
<accession>A0A4Q1CNA2</accession>
<organism evidence="2 3">
    <name type="scientific">Lacibacter luteus</name>
    <dbReference type="NCBI Taxonomy" id="2508719"/>
    <lineage>
        <taxon>Bacteria</taxon>
        <taxon>Pseudomonadati</taxon>
        <taxon>Bacteroidota</taxon>
        <taxon>Chitinophagia</taxon>
        <taxon>Chitinophagales</taxon>
        <taxon>Chitinophagaceae</taxon>
        <taxon>Lacibacter</taxon>
    </lineage>
</organism>
<evidence type="ECO:0000256" key="1">
    <source>
        <dbReference type="SAM" id="Phobius"/>
    </source>
</evidence>
<proteinExistence type="predicted"/>
<reference evidence="2 3" key="1">
    <citation type="submission" date="2019-01" db="EMBL/GenBank/DDBJ databases">
        <title>Lacibacter sp. strain TTM-7.</title>
        <authorList>
            <person name="Chen W.-M."/>
        </authorList>
    </citation>
    <scope>NUCLEOTIDE SEQUENCE [LARGE SCALE GENOMIC DNA]</scope>
    <source>
        <strain evidence="2 3">TTM-7</strain>
    </source>
</reference>
<dbReference type="EMBL" id="SDHW01000001">
    <property type="protein sequence ID" value="RXK62171.1"/>
    <property type="molecule type" value="Genomic_DNA"/>
</dbReference>
<name>A0A4Q1CNA2_9BACT</name>
<sequence length="229" mass="27018">MYAVLTLIRYKKRFIYFALLAMALHRLPLWLNRRVRFYKLLGCGKGGTFSQTTDWQQWAVLVVMDKTELTGFSDKASLHRKAFGKFIPGWWRLFGCQTETFLLEPIEGHGSWDGKQAFGELPVKSDYEGPVAVLTRATIRRSKRSRFWEHVDAVSNEMRKADGFQFSVGIGENPWLKQATFSVWESKEHMKQFAYKMPKHADVVQKTRKEKWYSEDMFVRFRVVENWQE</sequence>
<dbReference type="InterPro" id="IPR049574">
    <property type="entry name" value="CrtA-like"/>
</dbReference>
<dbReference type="RefSeq" id="WP_129129542.1">
    <property type="nucleotide sequence ID" value="NZ_SDHW01000001.1"/>
</dbReference>
<keyword evidence="2" id="KW-0560">Oxidoreductase</keyword>
<evidence type="ECO:0000313" key="2">
    <source>
        <dbReference type="EMBL" id="RXK62171.1"/>
    </source>
</evidence>
<feature type="transmembrane region" description="Helical" evidence="1">
    <location>
        <begin position="14"/>
        <end position="31"/>
    </location>
</feature>
<keyword evidence="3" id="KW-1185">Reference proteome</keyword>
<dbReference type="InterPro" id="IPR011008">
    <property type="entry name" value="Dimeric_a/b-barrel"/>
</dbReference>
<evidence type="ECO:0000313" key="3">
    <source>
        <dbReference type="Proteomes" id="UP000290204"/>
    </source>
</evidence>
<dbReference type="GO" id="GO:0004497">
    <property type="term" value="F:monooxygenase activity"/>
    <property type="evidence" value="ECO:0007669"/>
    <property type="project" value="UniProtKB-KW"/>
</dbReference>
<dbReference type="CDD" id="cd21650">
    <property type="entry name" value="CrtA-like"/>
    <property type="match status" value="1"/>
</dbReference>
<dbReference type="AlphaFoldDB" id="A0A4Q1CNA2"/>
<dbReference type="OrthoDB" id="1122317at2"/>
<keyword evidence="2" id="KW-0503">Monooxygenase</keyword>
<dbReference type="SUPFAM" id="SSF54909">
    <property type="entry name" value="Dimeric alpha+beta barrel"/>
    <property type="match status" value="1"/>
</dbReference>
<keyword evidence="1" id="KW-0812">Transmembrane</keyword>
<comment type="caution">
    <text evidence="2">The sequence shown here is derived from an EMBL/GenBank/DDBJ whole genome shotgun (WGS) entry which is preliminary data.</text>
</comment>
<protein>
    <submittedName>
        <fullName evidence="2">Spheroidene monooxygenase</fullName>
    </submittedName>
</protein>
<dbReference type="Proteomes" id="UP000290204">
    <property type="component" value="Unassembled WGS sequence"/>
</dbReference>
<keyword evidence="1" id="KW-1133">Transmembrane helix</keyword>
<gene>
    <name evidence="2" type="ORF">ESA94_03925</name>
</gene>